<sequence length="57" mass="6107">MAKRTSQDGRATDADRRLMAAVASESRPYTDPRADYPIARTARKALADGAARAKDAA</sequence>
<accession>A0A1C5AAI9</accession>
<proteinExistence type="predicted"/>
<reference evidence="2" key="1">
    <citation type="submission" date="2016-06" db="EMBL/GenBank/DDBJ databases">
        <authorList>
            <person name="Varghese N."/>
            <person name="Submissions Spin"/>
        </authorList>
    </citation>
    <scope>NUCLEOTIDE SEQUENCE [LARGE SCALE GENOMIC DNA]</scope>
    <source>
        <strain evidence="2">DSM 43168</strain>
    </source>
</reference>
<organism evidence="1 2">
    <name type="scientific">Micromonospora carbonacea</name>
    <dbReference type="NCBI Taxonomy" id="47853"/>
    <lineage>
        <taxon>Bacteria</taxon>
        <taxon>Bacillati</taxon>
        <taxon>Actinomycetota</taxon>
        <taxon>Actinomycetes</taxon>
        <taxon>Micromonosporales</taxon>
        <taxon>Micromonosporaceae</taxon>
        <taxon>Micromonospora</taxon>
    </lineage>
</organism>
<evidence type="ECO:0000313" key="1">
    <source>
        <dbReference type="EMBL" id="SCF42215.1"/>
    </source>
</evidence>
<dbReference type="AlphaFoldDB" id="A0A1C5AAI9"/>
<gene>
    <name evidence="1" type="ORF">GA0070563_11252</name>
</gene>
<dbReference type="Proteomes" id="UP000183585">
    <property type="component" value="Unassembled WGS sequence"/>
</dbReference>
<keyword evidence="2" id="KW-1185">Reference proteome</keyword>
<protein>
    <submittedName>
        <fullName evidence="1">Uncharacterized protein</fullName>
    </submittedName>
</protein>
<dbReference type="EMBL" id="FMCT01000012">
    <property type="protein sequence ID" value="SCF42215.1"/>
    <property type="molecule type" value="Genomic_DNA"/>
</dbReference>
<dbReference type="RefSeq" id="WP_176734975.1">
    <property type="nucleotide sequence ID" value="NZ_FMCT01000012.1"/>
</dbReference>
<name>A0A1C5AAI9_9ACTN</name>
<evidence type="ECO:0000313" key="2">
    <source>
        <dbReference type="Proteomes" id="UP000183585"/>
    </source>
</evidence>